<evidence type="ECO:0000313" key="1">
    <source>
        <dbReference type="EMBL" id="AGF76859.1"/>
    </source>
</evidence>
<dbReference type="EMBL" id="CP003985">
    <property type="protein sequence ID" value="AGF76859.1"/>
    <property type="molecule type" value="Genomic_DNA"/>
</dbReference>
<evidence type="ECO:0000313" key="2">
    <source>
        <dbReference type="Proteomes" id="UP000011721"/>
    </source>
</evidence>
<dbReference type="HOGENOM" id="CLU_3006845_0_0_7"/>
<protein>
    <submittedName>
        <fullName evidence="1">Uncharacterized protein</fullName>
    </submittedName>
</protein>
<dbReference type="AlphaFoldDB" id="M1NAI6"/>
<name>M1NAI6_DESSD</name>
<reference evidence="2" key="1">
    <citation type="journal article" date="2013" name="Stand. Genomic Sci.">
        <title>Complete genome sequence of Desulfocapsa sulfexigens, a marine deltaproteobacterium specialized in disproportionating inorganic sulfur compounds.</title>
        <authorList>
            <person name="Finster K.W."/>
            <person name="Kjeldsen K.U."/>
            <person name="Kube M."/>
            <person name="Reinhardt R."/>
            <person name="Mussmann M."/>
            <person name="Amann R."/>
            <person name="Schreiber L."/>
        </authorList>
    </citation>
    <scope>NUCLEOTIDE SEQUENCE [LARGE SCALE GENOMIC DNA]</scope>
    <source>
        <strain evidence="2">DSM 10523 / SB164P1</strain>
    </source>
</reference>
<dbReference type="KEGG" id="dsf:UWK_00274"/>
<proteinExistence type="predicted"/>
<gene>
    <name evidence="1" type="ordered locus">UWK_00274</name>
</gene>
<keyword evidence="2" id="KW-1185">Reference proteome</keyword>
<organism evidence="1 2">
    <name type="scientific">Desulfocapsa sulfexigens (strain DSM 10523 / SB164P1)</name>
    <dbReference type="NCBI Taxonomy" id="1167006"/>
    <lineage>
        <taxon>Bacteria</taxon>
        <taxon>Pseudomonadati</taxon>
        <taxon>Thermodesulfobacteriota</taxon>
        <taxon>Desulfobulbia</taxon>
        <taxon>Desulfobulbales</taxon>
        <taxon>Desulfocapsaceae</taxon>
        <taxon>Desulfocapsa</taxon>
    </lineage>
</organism>
<accession>M1NAI6</accession>
<dbReference type="Proteomes" id="UP000011721">
    <property type="component" value="Chromosome"/>
</dbReference>
<sequence>MQLGFGRCQNCGLAAIRNPRYGSARCHDNRDTIVPSCFRQGDYFYDYDLCDGPSTL</sequence>